<dbReference type="PROSITE" id="PS00211">
    <property type="entry name" value="ABC_TRANSPORTER_1"/>
    <property type="match status" value="1"/>
</dbReference>
<evidence type="ECO:0000313" key="11">
    <source>
        <dbReference type="Proteomes" id="UP000198972"/>
    </source>
</evidence>
<evidence type="ECO:0000256" key="8">
    <source>
        <dbReference type="ARBA" id="ARBA00023136"/>
    </source>
</evidence>
<dbReference type="CDD" id="cd03225">
    <property type="entry name" value="ABC_cobalt_CbiO_domain1"/>
    <property type="match status" value="1"/>
</dbReference>
<reference evidence="10 11" key="1">
    <citation type="submission" date="2016-10" db="EMBL/GenBank/DDBJ databases">
        <authorList>
            <person name="de Groot N.N."/>
        </authorList>
    </citation>
    <scope>NUCLEOTIDE SEQUENCE [LARGE SCALE GENOMIC DNA]</scope>
    <source>
        <strain evidence="10 11">DSM 28129</strain>
    </source>
</reference>
<keyword evidence="4" id="KW-1003">Cell membrane</keyword>
<name>A0A1G7K6T4_9BACL</name>
<evidence type="ECO:0000256" key="3">
    <source>
        <dbReference type="ARBA" id="ARBA00022448"/>
    </source>
</evidence>
<gene>
    <name evidence="10" type="ORF">SAMN04488542_10939</name>
</gene>
<dbReference type="GO" id="GO:0016887">
    <property type="term" value="F:ATP hydrolysis activity"/>
    <property type="evidence" value="ECO:0007669"/>
    <property type="project" value="InterPro"/>
</dbReference>
<keyword evidence="6 10" id="KW-0067">ATP-binding</keyword>
<feature type="domain" description="ABC transporter" evidence="9">
    <location>
        <begin position="2"/>
        <end position="245"/>
    </location>
</feature>
<proteinExistence type="inferred from homology"/>
<dbReference type="InterPro" id="IPR003593">
    <property type="entry name" value="AAA+_ATPase"/>
</dbReference>
<dbReference type="RefSeq" id="WP_091229008.1">
    <property type="nucleotide sequence ID" value="NZ_FNBG01000009.1"/>
</dbReference>
<evidence type="ECO:0000256" key="4">
    <source>
        <dbReference type="ARBA" id="ARBA00022475"/>
    </source>
</evidence>
<dbReference type="Proteomes" id="UP000198972">
    <property type="component" value="Unassembled WGS sequence"/>
</dbReference>
<evidence type="ECO:0000256" key="5">
    <source>
        <dbReference type="ARBA" id="ARBA00022741"/>
    </source>
</evidence>
<evidence type="ECO:0000256" key="1">
    <source>
        <dbReference type="ARBA" id="ARBA00004202"/>
    </source>
</evidence>
<comment type="similarity">
    <text evidence="2">Belongs to the ABC transporter superfamily.</text>
</comment>
<dbReference type="SMART" id="SM00382">
    <property type="entry name" value="AAA"/>
    <property type="match status" value="1"/>
</dbReference>
<dbReference type="PANTHER" id="PTHR43553:SF24">
    <property type="entry name" value="ENERGY-COUPLING FACTOR TRANSPORTER ATP-BINDING PROTEIN ECFA1"/>
    <property type="match status" value="1"/>
</dbReference>
<evidence type="ECO:0000259" key="9">
    <source>
        <dbReference type="PROSITE" id="PS50893"/>
    </source>
</evidence>
<dbReference type="EMBL" id="FNBG01000009">
    <property type="protein sequence ID" value="SDF33018.1"/>
    <property type="molecule type" value="Genomic_DNA"/>
</dbReference>
<keyword evidence="11" id="KW-1185">Reference proteome</keyword>
<evidence type="ECO:0000256" key="2">
    <source>
        <dbReference type="ARBA" id="ARBA00005417"/>
    </source>
</evidence>
<protein>
    <submittedName>
        <fullName evidence="10">Energy-coupling factor transport system ATP-binding protein</fullName>
    </submittedName>
</protein>
<dbReference type="GO" id="GO:0043190">
    <property type="term" value="C:ATP-binding cassette (ABC) transporter complex"/>
    <property type="evidence" value="ECO:0007669"/>
    <property type="project" value="TreeGrafter"/>
</dbReference>
<keyword evidence="8" id="KW-0472">Membrane</keyword>
<dbReference type="InterPro" id="IPR050095">
    <property type="entry name" value="ECF_ABC_transporter_ATP-bd"/>
</dbReference>
<dbReference type="Pfam" id="PF00005">
    <property type="entry name" value="ABC_tran"/>
    <property type="match status" value="1"/>
</dbReference>
<dbReference type="InterPro" id="IPR003439">
    <property type="entry name" value="ABC_transporter-like_ATP-bd"/>
</dbReference>
<comment type="subcellular location">
    <subcellularLocation>
        <location evidence="1">Cell membrane</location>
        <topology evidence="1">Peripheral membrane protein</topology>
    </subcellularLocation>
</comment>
<dbReference type="STRING" id="670482.SAMN04488542_10939"/>
<dbReference type="GO" id="GO:0005524">
    <property type="term" value="F:ATP binding"/>
    <property type="evidence" value="ECO:0007669"/>
    <property type="project" value="UniProtKB-KW"/>
</dbReference>
<evidence type="ECO:0000256" key="7">
    <source>
        <dbReference type="ARBA" id="ARBA00022967"/>
    </source>
</evidence>
<sequence>MIEIQNVSFSYIDWEDEIDNEHSSRVLHHVTTSIMTNEFVALLGRNGSGKSSLTRLLNGIELPSEGAVQVEAQTTRNSHNIPSIRRAVQIVFQNPENQQVGLTVGEDIAFGLSNIGYPHEQIQERIAWAIDIVGLDADVDRPVTRLSGGEQQKLALASVLALSPRYLILDEATSMLDPVARKQFVQTLHEARKKHPFALIYITHHLEEVLEADRWILFRNGHLYQEGLPEQFLSDKTLLQECGLELPYLRSLGLTLRDRGIPVSTSLDVEELRELLCRFN</sequence>
<accession>A0A1G7K6T4</accession>
<organism evidence="10 11">
    <name type="scientific">Fontibacillus panacisegetis</name>
    <dbReference type="NCBI Taxonomy" id="670482"/>
    <lineage>
        <taxon>Bacteria</taxon>
        <taxon>Bacillati</taxon>
        <taxon>Bacillota</taxon>
        <taxon>Bacilli</taxon>
        <taxon>Bacillales</taxon>
        <taxon>Paenibacillaceae</taxon>
        <taxon>Fontibacillus</taxon>
    </lineage>
</organism>
<dbReference type="Gene3D" id="3.40.50.300">
    <property type="entry name" value="P-loop containing nucleotide triphosphate hydrolases"/>
    <property type="match status" value="1"/>
</dbReference>
<dbReference type="AlphaFoldDB" id="A0A1G7K6T4"/>
<evidence type="ECO:0000256" key="6">
    <source>
        <dbReference type="ARBA" id="ARBA00022840"/>
    </source>
</evidence>
<keyword evidence="5" id="KW-0547">Nucleotide-binding</keyword>
<dbReference type="PROSITE" id="PS50893">
    <property type="entry name" value="ABC_TRANSPORTER_2"/>
    <property type="match status" value="1"/>
</dbReference>
<dbReference type="PANTHER" id="PTHR43553">
    <property type="entry name" value="HEAVY METAL TRANSPORTER"/>
    <property type="match status" value="1"/>
</dbReference>
<dbReference type="InterPro" id="IPR017871">
    <property type="entry name" value="ABC_transporter-like_CS"/>
</dbReference>
<dbReference type="OrthoDB" id="9784332at2"/>
<dbReference type="GO" id="GO:0042626">
    <property type="term" value="F:ATPase-coupled transmembrane transporter activity"/>
    <property type="evidence" value="ECO:0007669"/>
    <property type="project" value="TreeGrafter"/>
</dbReference>
<dbReference type="SUPFAM" id="SSF52540">
    <property type="entry name" value="P-loop containing nucleoside triphosphate hydrolases"/>
    <property type="match status" value="1"/>
</dbReference>
<dbReference type="FunFam" id="3.40.50.300:FF:000224">
    <property type="entry name" value="Energy-coupling factor transporter ATP-binding protein EcfA"/>
    <property type="match status" value="1"/>
</dbReference>
<keyword evidence="3" id="KW-0813">Transport</keyword>
<keyword evidence="7" id="KW-1278">Translocase</keyword>
<evidence type="ECO:0000313" key="10">
    <source>
        <dbReference type="EMBL" id="SDF33018.1"/>
    </source>
</evidence>
<dbReference type="InterPro" id="IPR027417">
    <property type="entry name" value="P-loop_NTPase"/>
</dbReference>
<dbReference type="InterPro" id="IPR015856">
    <property type="entry name" value="ABC_transpr_CbiO/EcfA_su"/>
</dbReference>
<dbReference type="GO" id="GO:0015087">
    <property type="term" value="F:cobalt ion transmembrane transporter activity"/>
    <property type="evidence" value="ECO:0007669"/>
    <property type="project" value="UniProtKB-ARBA"/>
</dbReference>